<dbReference type="InterPro" id="IPR018247">
    <property type="entry name" value="EF_Hand_1_Ca_BS"/>
</dbReference>
<comment type="caution">
    <text evidence="1">The sequence shown here is derived from an EMBL/GenBank/DDBJ whole genome shotgun (WGS) entry which is preliminary data.</text>
</comment>
<gene>
    <name evidence="1" type="ORF">ETP43_16630</name>
</gene>
<dbReference type="RefSeq" id="WP_129259719.1">
    <property type="nucleotide sequence ID" value="NZ_SDKC01000002.1"/>
</dbReference>
<dbReference type="OrthoDB" id="2044642at2"/>
<evidence type="ECO:0008006" key="3">
    <source>
        <dbReference type="Google" id="ProtNLM"/>
    </source>
</evidence>
<sequence>MSKYSEYMKMGLEESRYFQMMKSFNNDEEMIDDAIKEWGIEKVNKGYDIFDFDGTGLLEIEEIGATDAFGGSDDRAAEEAIADGIKVIPTYELPENFDRSYIGWIDTPENRKAIEDYCSKDNYYCNGNSLR</sequence>
<dbReference type="AlphaFoldDB" id="A0A4Q1RD83"/>
<dbReference type="PROSITE" id="PS00018">
    <property type="entry name" value="EF_HAND_1"/>
    <property type="match status" value="1"/>
</dbReference>
<dbReference type="Proteomes" id="UP000290106">
    <property type="component" value="Unassembled WGS sequence"/>
</dbReference>
<name>A0A4Q1RD83_9FIRM</name>
<evidence type="ECO:0000313" key="2">
    <source>
        <dbReference type="Proteomes" id="UP000290106"/>
    </source>
</evidence>
<protein>
    <recommendedName>
        <fullName evidence="3">EF-hand domain-containing protein</fullName>
    </recommendedName>
</protein>
<evidence type="ECO:0000313" key="1">
    <source>
        <dbReference type="EMBL" id="RXS72603.1"/>
    </source>
</evidence>
<keyword evidence="2" id="KW-1185">Reference proteome</keyword>
<organism evidence="1 2">
    <name type="scientific">Blautia faecicola</name>
    <dbReference type="NCBI Taxonomy" id="2509240"/>
    <lineage>
        <taxon>Bacteria</taxon>
        <taxon>Bacillati</taxon>
        <taxon>Bacillota</taxon>
        <taxon>Clostridia</taxon>
        <taxon>Lachnospirales</taxon>
        <taxon>Lachnospiraceae</taxon>
        <taxon>Blautia</taxon>
    </lineage>
</organism>
<dbReference type="EMBL" id="SDKC01000002">
    <property type="protein sequence ID" value="RXS72603.1"/>
    <property type="molecule type" value="Genomic_DNA"/>
</dbReference>
<reference evidence="1 2" key="1">
    <citation type="submission" date="2019-01" db="EMBL/GenBank/DDBJ databases">
        <title>Blautia sp. nov. KGMB01111 isolated human feces.</title>
        <authorList>
            <person name="Park J.-E."/>
            <person name="Kim J.-S."/>
            <person name="Park S.-H."/>
        </authorList>
    </citation>
    <scope>NUCLEOTIDE SEQUENCE [LARGE SCALE GENOMIC DNA]</scope>
    <source>
        <strain evidence="1 2">KGMB01111</strain>
    </source>
</reference>
<accession>A0A4Q1RD83</accession>
<proteinExistence type="predicted"/>